<feature type="transmembrane region" description="Helical" evidence="5">
    <location>
        <begin position="103"/>
        <end position="121"/>
    </location>
</feature>
<dbReference type="InterPro" id="IPR002781">
    <property type="entry name" value="TM_pro_TauE-like"/>
</dbReference>
<dbReference type="InterPro" id="IPR051598">
    <property type="entry name" value="TSUP/Inactive_protease-like"/>
</dbReference>
<dbReference type="RefSeq" id="WP_012039912.1">
    <property type="nucleotide sequence ID" value="NC_009484.1"/>
</dbReference>
<feature type="transmembrane region" description="Helical" evidence="5">
    <location>
        <begin position="141"/>
        <end position="172"/>
    </location>
</feature>
<dbReference type="EMBL" id="CP000697">
    <property type="protein sequence ID" value="ABQ31448.1"/>
    <property type="molecule type" value="Genomic_DNA"/>
</dbReference>
<feature type="transmembrane region" description="Helical" evidence="5">
    <location>
        <begin position="235"/>
        <end position="253"/>
    </location>
</feature>
<dbReference type="PANTHER" id="PTHR43701">
    <property type="entry name" value="MEMBRANE TRANSPORTER PROTEIN MJ0441-RELATED"/>
    <property type="match status" value="1"/>
</dbReference>
<dbReference type="STRING" id="349163.Acry_2253"/>
<keyword evidence="5" id="KW-1003">Cell membrane</keyword>
<protein>
    <recommendedName>
        <fullName evidence="5">Probable membrane transporter protein</fullName>
    </recommendedName>
</protein>
<name>A5G0R6_ACICJ</name>
<dbReference type="AlphaFoldDB" id="A5G0R6"/>
<feature type="transmembrane region" description="Helical" evidence="5">
    <location>
        <begin position="208"/>
        <end position="228"/>
    </location>
</feature>
<comment type="subcellular location">
    <subcellularLocation>
        <location evidence="5">Cell membrane</location>
        <topology evidence="5">Multi-pass membrane protein</topology>
    </subcellularLocation>
    <subcellularLocation>
        <location evidence="1">Membrane</location>
        <topology evidence="1">Multi-pass membrane protein</topology>
    </subcellularLocation>
</comment>
<feature type="transmembrane region" description="Helical" evidence="5">
    <location>
        <begin position="184"/>
        <end position="202"/>
    </location>
</feature>
<dbReference type="HOGENOM" id="CLU_045498_1_0_5"/>
<evidence type="ECO:0000256" key="3">
    <source>
        <dbReference type="ARBA" id="ARBA00022989"/>
    </source>
</evidence>
<gene>
    <name evidence="6" type="ordered locus">Acry_2253</name>
</gene>
<keyword evidence="7" id="KW-1185">Reference proteome</keyword>
<dbReference type="GO" id="GO:0005886">
    <property type="term" value="C:plasma membrane"/>
    <property type="evidence" value="ECO:0007669"/>
    <property type="project" value="UniProtKB-SubCell"/>
</dbReference>
<proteinExistence type="inferred from homology"/>
<reference evidence="6 7" key="1">
    <citation type="submission" date="2007-05" db="EMBL/GenBank/DDBJ databases">
        <title>Complete sequence of chromosome of Acidiphilium cryptum JF-5.</title>
        <authorList>
            <consortium name="US DOE Joint Genome Institute"/>
            <person name="Copeland A."/>
            <person name="Lucas S."/>
            <person name="Lapidus A."/>
            <person name="Barry K."/>
            <person name="Detter J.C."/>
            <person name="Glavina del Rio T."/>
            <person name="Hammon N."/>
            <person name="Israni S."/>
            <person name="Dalin E."/>
            <person name="Tice H."/>
            <person name="Pitluck S."/>
            <person name="Sims D."/>
            <person name="Brettin T."/>
            <person name="Bruce D."/>
            <person name="Han C."/>
            <person name="Schmutz J."/>
            <person name="Larimer F."/>
            <person name="Land M."/>
            <person name="Hauser L."/>
            <person name="Kyrpides N."/>
            <person name="Kim E."/>
            <person name="Magnuson T."/>
            <person name="Richardson P."/>
        </authorList>
    </citation>
    <scope>NUCLEOTIDE SEQUENCE [LARGE SCALE GENOMIC DNA]</scope>
    <source>
        <strain evidence="6 7">JF-5</strain>
    </source>
</reference>
<evidence type="ECO:0000313" key="7">
    <source>
        <dbReference type="Proteomes" id="UP000000245"/>
    </source>
</evidence>
<dbReference type="KEGG" id="acr:Acry_2253"/>
<evidence type="ECO:0000313" key="6">
    <source>
        <dbReference type="EMBL" id="ABQ31448.1"/>
    </source>
</evidence>
<dbReference type="eggNOG" id="COG0730">
    <property type="taxonomic scope" value="Bacteria"/>
</dbReference>
<evidence type="ECO:0000256" key="4">
    <source>
        <dbReference type="ARBA" id="ARBA00023136"/>
    </source>
</evidence>
<comment type="similarity">
    <text evidence="5">Belongs to the 4-toluene sulfonate uptake permease (TSUP) (TC 2.A.102) family.</text>
</comment>
<dbReference type="Proteomes" id="UP000000245">
    <property type="component" value="Chromosome"/>
</dbReference>
<evidence type="ECO:0000256" key="5">
    <source>
        <dbReference type="RuleBase" id="RU363041"/>
    </source>
</evidence>
<dbReference type="PANTHER" id="PTHR43701:SF2">
    <property type="entry name" value="MEMBRANE TRANSPORTER PROTEIN YJNA-RELATED"/>
    <property type="match status" value="1"/>
</dbReference>
<accession>A5G0R6</accession>
<sequence length="256" mass="26074">MSPAFVLTGFVVGLLIGLTGVGGGSVMTPILVLLFGIRASTAIGTDLLFAAFTKAVGTAVHGANRTVAWPVVWRLGAGSVPGAALAILLLARLGVHGAAANRLSLLLLGAMLLFAAASLAVKPWVTHRGAGGLHRAPPAWMTIALGIVLGVTVTLSSVGAGALGTVALIYLYPRLSMREVVGSDIAHALLLTLVAGFGRLWLHGIDAPMLGALLAGSLPGVVIGSLFVKRAPERLLRLLLAAMLGLVGLRMLLELA</sequence>
<keyword evidence="3 5" id="KW-1133">Transmembrane helix</keyword>
<feature type="transmembrane region" description="Helical" evidence="5">
    <location>
        <begin position="30"/>
        <end position="52"/>
    </location>
</feature>
<dbReference type="Pfam" id="PF01925">
    <property type="entry name" value="TauE"/>
    <property type="match status" value="1"/>
</dbReference>
<keyword evidence="4 5" id="KW-0472">Membrane</keyword>
<feature type="transmembrane region" description="Helical" evidence="5">
    <location>
        <begin position="72"/>
        <end position="91"/>
    </location>
</feature>
<feature type="transmembrane region" description="Helical" evidence="5">
    <location>
        <begin position="6"/>
        <end position="23"/>
    </location>
</feature>
<organism evidence="6 7">
    <name type="scientific">Acidiphilium cryptum (strain JF-5)</name>
    <dbReference type="NCBI Taxonomy" id="349163"/>
    <lineage>
        <taxon>Bacteria</taxon>
        <taxon>Pseudomonadati</taxon>
        <taxon>Pseudomonadota</taxon>
        <taxon>Alphaproteobacteria</taxon>
        <taxon>Acetobacterales</taxon>
        <taxon>Acidocellaceae</taxon>
        <taxon>Acidiphilium</taxon>
    </lineage>
</organism>
<evidence type="ECO:0000256" key="1">
    <source>
        <dbReference type="ARBA" id="ARBA00004141"/>
    </source>
</evidence>
<evidence type="ECO:0000256" key="2">
    <source>
        <dbReference type="ARBA" id="ARBA00022692"/>
    </source>
</evidence>
<keyword evidence="2 5" id="KW-0812">Transmembrane</keyword>